<dbReference type="PANTHER" id="PTHR47655">
    <property type="entry name" value="QUINIC ACID UTILIZATION ACTIVATOR"/>
    <property type="match status" value="1"/>
</dbReference>
<dbReference type="InterPro" id="IPR020448">
    <property type="entry name" value="Maltose_ferment_reg_DNA-bd"/>
</dbReference>
<dbReference type="InterPro" id="IPR036864">
    <property type="entry name" value="Zn2-C6_fun-type_DNA-bd_sf"/>
</dbReference>
<protein>
    <recommendedName>
        <fullName evidence="2">Zn(2)-C6 fungal-type domain-containing protein</fullName>
    </recommendedName>
</protein>
<dbReference type="SUPFAM" id="SSF57701">
    <property type="entry name" value="Zn2/Cys6 DNA-binding domain"/>
    <property type="match status" value="1"/>
</dbReference>
<dbReference type="CDD" id="cd00067">
    <property type="entry name" value="GAL4"/>
    <property type="match status" value="1"/>
</dbReference>
<dbReference type="GeneID" id="9670545"/>
<dbReference type="GO" id="GO:0008270">
    <property type="term" value="F:zinc ion binding"/>
    <property type="evidence" value="ECO:0007669"/>
    <property type="project" value="InterPro"/>
</dbReference>
<dbReference type="AlphaFoldDB" id="C7ZBX9"/>
<dbReference type="GO" id="GO:0000981">
    <property type="term" value="F:DNA-binding transcription factor activity, RNA polymerase II-specific"/>
    <property type="evidence" value="ECO:0007669"/>
    <property type="project" value="InterPro"/>
</dbReference>
<gene>
    <name evidence="3" type="ORF">NECHADRAFT_55236</name>
</gene>
<dbReference type="Pfam" id="PF00172">
    <property type="entry name" value="Zn_clus"/>
    <property type="match status" value="1"/>
</dbReference>
<dbReference type="GO" id="GO:0045944">
    <property type="term" value="P:positive regulation of transcription by RNA polymerase II"/>
    <property type="evidence" value="ECO:0007669"/>
    <property type="project" value="TreeGrafter"/>
</dbReference>
<keyword evidence="1" id="KW-0539">Nucleus</keyword>
<evidence type="ECO:0000259" key="2">
    <source>
        <dbReference type="PROSITE" id="PS50048"/>
    </source>
</evidence>
<name>C7ZBX9_FUSV7</name>
<accession>C7ZBX9</accession>
<dbReference type="PROSITE" id="PS00463">
    <property type="entry name" value="ZN2_CY6_FUNGAL_1"/>
    <property type="match status" value="1"/>
</dbReference>
<feature type="non-terminal residue" evidence="3">
    <location>
        <position position="65"/>
    </location>
</feature>
<sequence>MNKATNRPRAKRKRVSRACDYCRARKHRCDGRRPACSRCSATHQPCSYGSDIKKRGLPTGYVRAL</sequence>
<dbReference type="Gene3D" id="4.10.240.10">
    <property type="entry name" value="Zn(2)-C6 fungal-type DNA-binding domain"/>
    <property type="match status" value="1"/>
</dbReference>
<dbReference type="InterPro" id="IPR052783">
    <property type="entry name" value="Metabolic/Drug-Res_Regulator"/>
</dbReference>
<dbReference type="PROSITE" id="PS50048">
    <property type="entry name" value="ZN2_CY6_FUNGAL_2"/>
    <property type="match status" value="1"/>
</dbReference>
<dbReference type="GO" id="GO:0005634">
    <property type="term" value="C:nucleus"/>
    <property type="evidence" value="ECO:0007669"/>
    <property type="project" value="InterPro"/>
</dbReference>
<feature type="domain" description="Zn(2)-C6 fungal-type" evidence="2">
    <location>
        <begin position="18"/>
        <end position="48"/>
    </location>
</feature>
<dbReference type="RefSeq" id="XP_003044204.1">
    <property type="nucleotide sequence ID" value="XM_003044158.1"/>
</dbReference>
<dbReference type="Proteomes" id="UP000005206">
    <property type="component" value="Chromosome 14"/>
</dbReference>
<dbReference type="KEGG" id="nhe:NECHADRAFT_55236"/>
<dbReference type="OMA" id="YEANCHY"/>
<keyword evidence="4" id="KW-1185">Reference proteome</keyword>
<reference evidence="3 4" key="1">
    <citation type="journal article" date="2009" name="PLoS Genet.">
        <title>The genome of Nectria haematococca: contribution of supernumerary chromosomes to gene expansion.</title>
        <authorList>
            <person name="Coleman J.J."/>
            <person name="Rounsley S.D."/>
            <person name="Rodriguez-Carres M."/>
            <person name="Kuo A."/>
            <person name="Wasmann C.C."/>
            <person name="Grimwood J."/>
            <person name="Schmutz J."/>
            <person name="Taga M."/>
            <person name="White G.J."/>
            <person name="Zhou S."/>
            <person name="Schwartz D.C."/>
            <person name="Freitag M."/>
            <person name="Ma L.J."/>
            <person name="Danchin E.G."/>
            <person name="Henrissat B."/>
            <person name="Coutinho P.M."/>
            <person name="Nelson D.R."/>
            <person name="Straney D."/>
            <person name="Napoli C.A."/>
            <person name="Barker B.M."/>
            <person name="Gribskov M."/>
            <person name="Rep M."/>
            <person name="Kroken S."/>
            <person name="Molnar I."/>
            <person name="Rensing C."/>
            <person name="Kennell J.C."/>
            <person name="Zamora J."/>
            <person name="Farman M.L."/>
            <person name="Selker E.U."/>
            <person name="Salamov A."/>
            <person name="Shapiro H."/>
            <person name="Pangilinan J."/>
            <person name="Lindquist E."/>
            <person name="Lamers C."/>
            <person name="Grigoriev I.V."/>
            <person name="Geiser D.M."/>
            <person name="Covert S.F."/>
            <person name="Temporini E."/>
            <person name="Vanetten H.D."/>
        </authorList>
    </citation>
    <scope>NUCLEOTIDE SEQUENCE [LARGE SCALE GENOMIC DNA]</scope>
    <source>
        <strain evidence="4">ATCC MYA-4622 / CBS 123669 / FGSC 9596 / NRRL 45880 / 77-13-4</strain>
    </source>
</reference>
<dbReference type="EMBL" id="GG698916">
    <property type="protein sequence ID" value="EEU38491.1"/>
    <property type="molecule type" value="Genomic_DNA"/>
</dbReference>
<dbReference type="GO" id="GO:0003677">
    <property type="term" value="F:DNA binding"/>
    <property type="evidence" value="ECO:0007669"/>
    <property type="project" value="InterPro"/>
</dbReference>
<evidence type="ECO:0000313" key="4">
    <source>
        <dbReference type="Proteomes" id="UP000005206"/>
    </source>
</evidence>
<dbReference type="OrthoDB" id="2943660at2759"/>
<dbReference type="InParanoid" id="C7ZBX9"/>
<dbReference type="PRINTS" id="PR00054">
    <property type="entry name" value="FUNGALZNCYS"/>
</dbReference>
<evidence type="ECO:0000256" key="1">
    <source>
        <dbReference type="ARBA" id="ARBA00023242"/>
    </source>
</evidence>
<dbReference type="InterPro" id="IPR001138">
    <property type="entry name" value="Zn2Cys6_DnaBD"/>
</dbReference>
<dbReference type="PANTHER" id="PTHR47655:SF2">
    <property type="entry name" value="QUINIC ACID UTILIZATION ACTIVATOR"/>
    <property type="match status" value="1"/>
</dbReference>
<organism evidence="3 4">
    <name type="scientific">Fusarium vanettenii (strain ATCC MYA-4622 / CBS 123669 / FGSC 9596 / NRRL 45880 / 77-13-4)</name>
    <name type="common">Fusarium solani subsp. pisi</name>
    <dbReference type="NCBI Taxonomy" id="660122"/>
    <lineage>
        <taxon>Eukaryota</taxon>
        <taxon>Fungi</taxon>
        <taxon>Dikarya</taxon>
        <taxon>Ascomycota</taxon>
        <taxon>Pezizomycotina</taxon>
        <taxon>Sordariomycetes</taxon>
        <taxon>Hypocreomycetidae</taxon>
        <taxon>Hypocreales</taxon>
        <taxon>Nectriaceae</taxon>
        <taxon>Fusarium</taxon>
        <taxon>Fusarium solani species complex</taxon>
        <taxon>Fusarium vanettenii</taxon>
    </lineage>
</organism>
<evidence type="ECO:0000313" key="3">
    <source>
        <dbReference type="EMBL" id="EEU38491.1"/>
    </source>
</evidence>
<proteinExistence type="predicted"/>
<dbReference type="SMART" id="SM00066">
    <property type="entry name" value="GAL4"/>
    <property type="match status" value="1"/>
</dbReference>
<dbReference type="VEuPathDB" id="FungiDB:NECHADRAFT_55236"/>
<dbReference type="HOGENOM" id="CLU_209439_0_0_1"/>